<keyword evidence="10" id="KW-1185">Reference proteome</keyword>
<comment type="caution">
    <text evidence="9">The sequence shown here is derived from an EMBL/GenBank/DDBJ whole genome shotgun (WGS) entry which is preliminary data.</text>
</comment>
<dbReference type="Gene3D" id="1.20.1250.20">
    <property type="entry name" value="MFS general substrate transporter like domains"/>
    <property type="match status" value="1"/>
</dbReference>
<keyword evidence="5 7" id="KW-1133">Transmembrane helix</keyword>
<evidence type="ECO:0000256" key="7">
    <source>
        <dbReference type="SAM" id="Phobius"/>
    </source>
</evidence>
<evidence type="ECO:0000259" key="8">
    <source>
        <dbReference type="PROSITE" id="PS50850"/>
    </source>
</evidence>
<comment type="subcellular location">
    <subcellularLocation>
        <location evidence="1">Cell membrane</location>
        <topology evidence="1">Multi-pass membrane protein</topology>
    </subcellularLocation>
</comment>
<dbReference type="PANTHER" id="PTHR23513">
    <property type="entry name" value="INTEGRAL MEMBRANE EFFLUX PROTEIN-RELATED"/>
    <property type="match status" value="1"/>
</dbReference>
<feature type="transmembrane region" description="Helical" evidence="7">
    <location>
        <begin position="131"/>
        <end position="157"/>
    </location>
</feature>
<feature type="transmembrane region" description="Helical" evidence="7">
    <location>
        <begin position="7"/>
        <end position="29"/>
    </location>
</feature>
<evidence type="ECO:0000256" key="1">
    <source>
        <dbReference type="ARBA" id="ARBA00004651"/>
    </source>
</evidence>
<feature type="transmembrane region" description="Helical" evidence="7">
    <location>
        <begin position="35"/>
        <end position="60"/>
    </location>
</feature>
<feature type="domain" description="Major facilitator superfamily (MFS) profile" evidence="8">
    <location>
        <begin position="1"/>
        <end position="385"/>
    </location>
</feature>
<evidence type="ECO:0000256" key="6">
    <source>
        <dbReference type="ARBA" id="ARBA00023136"/>
    </source>
</evidence>
<feature type="transmembrane region" description="Helical" evidence="7">
    <location>
        <begin position="214"/>
        <end position="235"/>
    </location>
</feature>
<dbReference type="InterPro" id="IPR020846">
    <property type="entry name" value="MFS_dom"/>
</dbReference>
<keyword evidence="4 7" id="KW-0812">Transmembrane</keyword>
<keyword evidence="6 7" id="KW-0472">Membrane</keyword>
<protein>
    <submittedName>
        <fullName evidence="9">MFS transporter</fullName>
    </submittedName>
</protein>
<dbReference type="RefSeq" id="WP_036781254.1">
    <property type="nucleotide sequence ID" value="NZ_AVBG01000003.1"/>
</dbReference>
<dbReference type="GO" id="GO:0005886">
    <property type="term" value="C:plasma membrane"/>
    <property type="evidence" value="ECO:0007669"/>
    <property type="project" value="UniProtKB-SubCell"/>
</dbReference>
<feature type="transmembrane region" description="Helical" evidence="7">
    <location>
        <begin position="275"/>
        <end position="292"/>
    </location>
</feature>
<accession>A0A0A2V052</accession>
<feature type="transmembrane region" description="Helical" evidence="7">
    <location>
        <begin position="92"/>
        <end position="111"/>
    </location>
</feature>
<name>A0A0A2V052_9BACI</name>
<dbReference type="CDD" id="cd06173">
    <property type="entry name" value="MFS_MefA_like"/>
    <property type="match status" value="1"/>
</dbReference>
<dbReference type="Proteomes" id="UP000030153">
    <property type="component" value="Unassembled WGS sequence"/>
</dbReference>
<reference evidence="9 10" key="1">
    <citation type="submission" date="2013-08" db="EMBL/GenBank/DDBJ databases">
        <title>Genome of Pontibacillus chungwhensis.</title>
        <authorList>
            <person name="Wang Q."/>
            <person name="Wang G."/>
        </authorList>
    </citation>
    <scope>NUCLEOTIDE SEQUENCE [LARGE SCALE GENOMIC DNA]</scope>
    <source>
        <strain evidence="9 10">BH030062</strain>
    </source>
</reference>
<gene>
    <name evidence="9" type="ORF">N780_01115</name>
</gene>
<organism evidence="9 10">
    <name type="scientific">Pontibacillus chungwhensis BH030062</name>
    <dbReference type="NCBI Taxonomy" id="1385513"/>
    <lineage>
        <taxon>Bacteria</taxon>
        <taxon>Bacillati</taxon>
        <taxon>Bacillota</taxon>
        <taxon>Bacilli</taxon>
        <taxon>Bacillales</taxon>
        <taxon>Bacillaceae</taxon>
        <taxon>Pontibacillus</taxon>
    </lineage>
</organism>
<dbReference type="STRING" id="1385513.N780_01115"/>
<feature type="transmembrane region" description="Helical" evidence="7">
    <location>
        <begin position="67"/>
        <end position="86"/>
    </location>
</feature>
<dbReference type="GO" id="GO:0022857">
    <property type="term" value="F:transmembrane transporter activity"/>
    <property type="evidence" value="ECO:0007669"/>
    <property type="project" value="InterPro"/>
</dbReference>
<dbReference type="PANTHER" id="PTHR23513:SF6">
    <property type="entry name" value="MAJOR FACILITATOR SUPERFAMILY ASSOCIATED DOMAIN-CONTAINING PROTEIN"/>
    <property type="match status" value="1"/>
</dbReference>
<dbReference type="EMBL" id="AVBG01000003">
    <property type="protein sequence ID" value="KGP92196.1"/>
    <property type="molecule type" value="Genomic_DNA"/>
</dbReference>
<keyword evidence="2" id="KW-0813">Transport</keyword>
<dbReference type="Pfam" id="PF07690">
    <property type="entry name" value="MFS_1"/>
    <property type="match status" value="1"/>
</dbReference>
<evidence type="ECO:0000256" key="5">
    <source>
        <dbReference type="ARBA" id="ARBA00022989"/>
    </source>
</evidence>
<feature type="transmembrane region" description="Helical" evidence="7">
    <location>
        <begin position="298"/>
        <end position="318"/>
    </location>
</feature>
<evidence type="ECO:0000313" key="9">
    <source>
        <dbReference type="EMBL" id="KGP92196.1"/>
    </source>
</evidence>
<feature type="transmembrane region" description="Helical" evidence="7">
    <location>
        <begin position="339"/>
        <end position="358"/>
    </location>
</feature>
<dbReference type="InterPro" id="IPR036259">
    <property type="entry name" value="MFS_trans_sf"/>
</dbReference>
<feature type="transmembrane region" description="Helical" evidence="7">
    <location>
        <begin position="364"/>
        <end position="382"/>
    </location>
</feature>
<dbReference type="PROSITE" id="PS50850">
    <property type="entry name" value="MFS"/>
    <property type="match status" value="1"/>
</dbReference>
<dbReference type="InterPro" id="IPR011701">
    <property type="entry name" value="MFS"/>
</dbReference>
<evidence type="ECO:0000256" key="2">
    <source>
        <dbReference type="ARBA" id="ARBA00022448"/>
    </source>
</evidence>
<sequence length="393" mass="42881">MVKGKIYLSYFVAEVGRAMYFVIITWYLYKATEDAFYTGLLVSLGFLPGLLLNMVFGVLVDRFNRKYLIILSLLVSMAAVLVLGGSVTRVKVAVLMIFIIHMLLQAMGSLLRPAIQAFVAEQFDHEELPRVYSLSASFAIIGSMMGATSGGMLTGWVGASGALIWNGVAYGLALIAIILVPSIEGNRKKSQKSGWEDFKEGVTYLHNHALLKRLFVIMFVGQMVFHSTIAFLSVYASEVLEVSALVYGWLDASLSVGGAIAGFFGAWLLRRFRSYITMISLLVIVAGLLILASSSVIAGAFIGVCSIGIGTTWIRVLLQTVQQLVTDAQYHGRMASFRMLFNQGSVVISGPLLGWIAGSFGAHYVFFALMILVIVITIFSISQSSYVEFESSI</sequence>
<evidence type="ECO:0000256" key="4">
    <source>
        <dbReference type="ARBA" id="ARBA00022692"/>
    </source>
</evidence>
<keyword evidence="3" id="KW-1003">Cell membrane</keyword>
<feature type="transmembrane region" description="Helical" evidence="7">
    <location>
        <begin position="163"/>
        <end position="183"/>
    </location>
</feature>
<evidence type="ECO:0000313" key="10">
    <source>
        <dbReference type="Proteomes" id="UP000030153"/>
    </source>
</evidence>
<dbReference type="SUPFAM" id="SSF103473">
    <property type="entry name" value="MFS general substrate transporter"/>
    <property type="match status" value="1"/>
</dbReference>
<proteinExistence type="predicted"/>
<feature type="transmembrane region" description="Helical" evidence="7">
    <location>
        <begin position="247"/>
        <end position="268"/>
    </location>
</feature>
<evidence type="ECO:0000256" key="3">
    <source>
        <dbReference type="ARBA" id="ARBA00022475"/>
    </source>
</evidence>
<dbReference type="AlphaFoldDB" id="A0A0A2V052"/>
<dbReference type="eggNOG" id="COG0477">
    <property type="taxonomic scope" value="Bacteria"/>
</dbReference>